<dbReference type="AlphaFoldDB" id="A0A8R7PX01"/>
<dbReference type="EnsemblPlants" id="TuG1812G0300005018.01.T01">
    <property type="protein sequence ID" value="TuG1812G0300005018.01.T01.cds305029"/>
    <property type="gene ID" value="TuG1812G0300005018.01"/>
</dbReference>
<dbReference type="Proteomes" id="UP000015106">
    <property type="component" value="Chromosome 3"/>
</dbReference>
<organism evidence="1 2">
    <name type="scientific">Triticum urartu</name>
    <name type="common">Red wild einkorn</name>
    <name type="synonym">Crithodium urartu</name>
    <dbReference type="NCBI Taxonomy" id="4572"/>
    <lineage>
        <taxon>Eukaryota</taxon>
        <taxon>Viridiplantae</taxon>
        <taxon>Streptophyta</taxon>
        <taxon>Embryophyta</taxon>
        <taxon>Tracheophyta</taxon>
        <taxon>Spermatophyta</taxon>
        <taxon>Magnoliopsida</taxon>
        <taxon>Liliopsida</taxon>
        <taxon>Poales</taxon>
        <taxon>Poaceae</taxon>
        <taxon>BOP clade</taxon>
        <taxon>Pooideae</taxon>
        <taxon>Triticodae</taxon>
        <taxon>Triticeae</taxon>
        <taxon>Triticinae</taxon>
        <taxon>Triticum</taxon>
    </lineage>
</organism>
<accession>A0A8R7PX01</accession>
<reference evidence="2" key="1">
    <citation type="journal article" date="2013" name="Nature">
        <title>Draft genome of the wheat A-genome progenitor Triticum urartu.</title>
        <authorList>
            <person name="Ling H.Q."/>
            <person name="Zhao S."/>
            <person name="Liu D."/>
            <person name="Wang J."/>
            <person name="Sun H."/>
            <person name="Zhang C."/>
            <person name="Fan H."/>
            <person name="Li D."/>
            <person name="Dong L."/>
            <person name="Tao Y."/>
            <person name="Gao C."/>
            <person name="Wu H."/>
            <person name="Li Y."/>
            <person name="Cui Y."/>
            <person name="Guo X."/>
            <person name="Zheng S."/>
            <person name="Wang B."/>
            <person name="Yu K."/>
            <person name="Liang Q."/>
            <person name="Yang W."/>
            <person name="Lou X."/>
            <person name="Chen J."/>
            <person name="Feng M."/>
            <person name="Jian J."/>
            <person name="Zhang X."/>
            <person name="Luo G."/>
            <person name="Jiang Y."/>
            <person name="Liu J."/>
            <person name="Wang Z."/>
            <person name="Sha Y."/>
            <person name="Zhang B."/>
            <person name="Wu H."/>
            <person name="Tang D."/>
            <person name="Shen Q."/>
            <person name="Xue P."/>
            <person name="Zou S."/>
            <person name="Wang X."/>
            <person name="Liu X."/>
            <person name="Wang F."/>
            <person name="Yang Y."/>
            <person name="An X."/>
            <person name="Dong Z."/>
            <person name="Zhang K."/>
            <person name="Zhang X."/>
            <person name="Luo M.C."/>
            <person name="Dvorak J."/>
            <person name="Tong Y."/>
            <person name="Wang J."/>
            <person name="Yang H."/>
            <person name="Li Z."/>
            <person name="Wang D."/>
            <person name="Zhang A."/>
            <person name="Wang J."/>
        </authorList>
    </citation>
    <scope>NUCLEOTIDE SEQUENCE</scope>
    <source>
        <strain evidence="2">cv. G1812</strain>
    </source>
</reference>
<sequence>MYSLRPEILVRKMDVSRTKVRLDTSISPTSISGWREYFVSR</sequence>
<dbReference type="Gramene" id="TuG1812G0300005018.01.T01">
    <property type="protein sequence ID" value="TuG1812G0300005018.01.T01.cds305029"/>
    <property type="gene ID" value="TuG1812G0300005018.01"/>
</dbReference>
<reference evidence="1" key="3">
    <citation type="submission" date="2022-06" db="UniProtKB">
        <authorList>
            <consortium name="EnsemblPlants"/>
        </authorList>
    </citation>
    <scope>IDENTIFICATION</scope>
</reference>
<proteinExistence type="predicted"/>
<evidence type="ECO:0000313" key="2">
    <source>
        <dbReference type="Proteomes" id="UP000015106"/>
    </source>
</evidence>
<name>A0A8R7PX01_TRIUA</name>
<evidence type="ECO:0000313" key="1">
    <source>
        <dbReference type="EnsemblPlants" id="TuG1812G0300005018.01.T01.cds305029"/>
    </source>
</evidence>
<protein>
    <submittedName>
        <fullName evidence="1">Uncharacterized protein</fullName>
    </submittedName>
</protein>
<reference evidence="1" key="2">
    <citation type="submission" date="2018-03" db="EMBL/GenBank/DDBJ databases">
        <title>The Triticum urartu genome reveals the dynamic nature of wheat genome evolution.</title>
        <authorList>
            <person name="Ling H."/>
            <person name="Ma B."/>
            <person name="Shi X."/>
            <person name="Liu H."/>
            <person name="Dong L."/>
            <person name="Sun H."/>
            <person name="Cao Y."/>
            <person name="Gao Q."/>
            <person name="Zheng S."/>
            <person name="Li Y."/>
            <person name="Yu Y."/>
            <person name="Du H."/>
            <person name="Qi M."/>
            <person name="Li Y."/>
            <person name="Yu H."/>
            <person name="Cui Y."/>
            <person name="Wang N."/>
            <person name="Chen C."/>
            <person name="Wu H."/>
            <person name="Zhao Y."/>
            <person name="Zhang J."/>
            <person name="Li Y."/>
            <person name="Zhou W."/>
            <person name="Zhang B."/>
            <person name="Hu W."/>
            <person name="Eijk M."/>
            <person name="Tang J."/>
            <person name="Witsenboer H."/>
            <person name="Zhao S."/>
            <person name="Li Z."/>
            <person name="Zhang A."/>
            <person name="Wang D."/>
            <person name="Liang C."/>
        </authorList>
    </citation>
    <scope>NUCLEOTIDE SEQUENCE [LARGE SCALE GENOMIC DNA]</scope>
    <source>
        <strain evidence="1">cv. G1812</strain>
    </source>
</reference>
<keyword evidence="2" id="KW-1185">Reference proteome</keyword>